<evidence type="ECO:0000313" key="12">
    <source>
        <dbReference type="Proteomes" id="UP000694397"/>
    </source>
</evidence>
<reference evidence="11" key="2">
    <citation type="submission" date="2025-08" db="UniProtKB">
        <authorList>
            <consortium name="Ensembl"/>
        </authorList>
    </citation>
    <scope>IDENTIFICATION</scope>
</reference>
<reference evidence="11" key="3">
    <citation type="submission" date="2025-09" db="UniProtKB">
        <authorList>
            <consortium name="Ensembl"/>
        </authorList>
    </citation>
    <scope>IDENTIFICATION</scope>
</reference>
<feature type="compositionally biased region" description="Polar residues" evidence="8">
    <location>
        <begin position="225"/>
        <end position="236"/>
    </location>
</feature>
<sequence length="236" mass="25730">LQKVPVCLGVLCTLCGGDPALDHHRHSNSNSNSNSKNNSSSSSSSNNKIRSSPETFGHLHQVSCKRDSDCTALHYCEHLSTPSVCAACRTERGRCHGDSACCSGLQCINDQCKRTRNKKKNPNMNRPPASSEKIKRKKNFQEMENCVRSRDCAEGLCCGRYLTSKKCLRIPSEGEACSLPGHSKGRRAVEYCSCATGLSCHAQEPISSRNGVCRPSSGRKDDEQPTPQQGQDGLLE</sequence>
<dbReference type="PANTHER" id="PTHR12113:SF10">
    <property type="entry name" value="DICKKOPF-RELATED PROTEIN 4"/>
    <property type="match status" value="1"/>
</dbReference>
<dbReference type="GO" id="GO:0005615">
    <property type="term" value="C:extracellular space"/>
    <property type="evidence" value="ECO:0007669"/>
    <property type="project" value="TreeGrafter"/>
</dbReference>
<evidence type="ECO:0000256" key="6">
    <source>
        <dbReference type="ARBA" id="ARBA00022729"/>
    </source>
</evidence>
<evidence type="ECO:0000256" key="2">
    <source>
        <dbReference type="ARBA" id="ARBA00010842"/>
    </source>
</evidence>
<evidence type="ECO:0000256" key="4">
    <source>
        <dbReference type="ARBA" id="ARBA00022525"/>
    </source>
</evidence>
<dbReference type="Gene3D" id="2.10.80.10">
    <property type="entry name" value="Lipase, subunit A"/>
    <property type="match status" value="1"/>
</dbReference>
<dbReference type="GO" id="GO:0048019">
    <property type="term" value="F:receptor antagonist activity"/>
    <property type="evidence" value="ECO:0007669"/>
    <property type="project" value="TreeGrafter"/>
</dbReference>
<gene>
    <name evidence="11" type="primary">LOC108940352</name>
</gene>
<keyword evidence="7" id="KW-1015">Disulfide bond</keyword>
<dbReference type="Proteomes" id="UP000694397">
    <property type="component" value="Chromosome 12"/>
</dbReference>
<evidence type="ECO:0000256" key="1">
    <source>
        <dbReference type="ARBA" id="ARBA00004613"/>
    </source>
</evidence>
<dbReference type="Pfam" id="PF04706">
    <property type="entry name" value="Dickkopf_N"/>
    <property type="match status" value="1"/>
</dbReference>
<evidence type="ECO:0000256" key="3">
    <source>
        <dbReference type="ARBA" id="ARBA00022473"/>
    </source>
</evidence>
<evidence type="ECO:0008006" key="13">
    <source>
        <dbReference type="Google" id="ProtNLM"/>
    </source>
</evidence>
<keyword evidence="12" id="KW-1185">Reference proteome</keyword>
<dbReference type="InterPro" id="IPR039863">
    <property type="entry name" value="DKK1-4"/>
</dbReference>
<feature type="region of interest" description="Disordered" evidence="8">
    <location>
        <begin position="206"/>
        <end position="236"/>
    </location>
</feature>
<dbReference type="GeneTree" id="ENSGT00940000177802"/>
<evidence type="ECO:0000256" key="7">
    <source>
        <dbReference type="ARBA" id="ARBA00023157"/>
    </source>
</evidence>
<keyword evidence="4" id="KW-0964">Secreted</keyword>
<dbReference type="AlphaFoldDB" id="A0A8C9WQ29"/>
<keyword evidence="5" id="KW-0879">Wnt signaling pathway</keyword>
<feature type="compositionally biased region" description="Low complexity" evidence="8">
    <location>
        <begin position="28"/>
        <end position="48"/>
    </location>
</feature>
<evidence type="ECO:0000256" key="5">
    <source>
        <dbReference type="ARBA" id="ARBA00022687"/>
    </source>
</evidence>
<dbReference type="InterPro" id="IPR006796">
    <property type="entry name" value="Dickkopf_N"/>
</dbReference>
<protein>
    <recommendedName>
        <fullName evidence="13">Dickkopf N-terminal cysteine-rich domain-containing protein</fullName>
    </recommendedName>
</protein>
<evidence type="ECO:0000259" key="9">
    <source>
        <dbReference type="Pfam" id="PF04706"/>
    </source>
</evidence>
<feature type="region of interest" description="Disordered" evidence="8">
    <location>
        <begin position="25"/>
        <end position="52"/>
    </location>
</feature>
<dbReference type="InterPro" id="IPR048500">
    <property type="entry name" value="DIKK1/2/4_C-subdom1"/>
</dbReference>
<dbReference type="OrthoDB" id="8882232at2759"/>
<dbReference type="Pfam" id="PF21481">
    <property type="entry name" value="DIKK1-2-4_C-subdom1"/>
    <property type="match status" value="1"/>
</dbReference>
<evidence type="ECO:0000256" key="8">
    <source>
        <dbReference type="SAM" id="MobiDB-lite"/>
    </source>
</evidence>
<comment type="subcellular location">
    <subcellularLocation>
        <location evidence="1">Secreted</location>
    </subcellularLocation>
</comment>
<proteinExistence type="inferred from homology"/>
<dbReference type="GO" id="GO:0016055">
    <property type="term" value="P:Wnt signaling pathway"/>
    <property type="evidence" value="ECO:0007669"/>
    <property type="project" value="UniProtKB-KW"/>
</dbReference>
<name>A0A8C9WQ29_SCLFO</name>
<evidence type="ECO:0000313" key="11">
    <source>
        <dbReference type="Ensembl" id="ENSSFOP00015077015.1"/>
    </source>
</evidence>
<reference evidence="11 12" key="1">
    <citation type="submission" date="2019-04" db="EMBL/GenBank/DDBJ databases">
        <authorList>
            <consortium name="Wellcome Sanger Institute Data Sharing"/>
        </authorList>
    </citation>
    <scope>NUCLEOTIDE SEQUENCE [LARGE SCALE GENOMIC DNA]</scope>
</reference>
<dbReference type="Ensembl" id="ENSSFOT00015043607.1">
    <property type="protein sequence ID" value="ENSSFOP00015077015.1"/>
    <property type="gene ID" value="ENSSFOG00015026446.1"/>
</dbReference>
<organism evidence="11 12">
    <name type="scientific">Scleropages formosus</name>
    <name type="common">Asian bonytongue</name>
    <name type="synonym">Osteoglossum formosum</name>
    <dbReference type="NCBI Taxonomy" id="113540"/>
    <lineage>
        <taxon>Eukaryota</taxon>
        <taxon>Metazoa</taxon>
        <taxon>Chordata</taxon>
        <taxon>Craniata</taxon>
        <taxon>Vertebrata</taxon>
        <taxon>Euteleostomi</taxon>
        <taxon>Actinopterygii</taxon>
        <taxon>Neopterygii</taxon>
        <taxon>Teleostei</taxon>
        <taxon>Osteoglossocephala</taxon>
        <taxon>Osteoglossomorpha</taxon>
        <taxon>Osteoglossiformes</taxon>
        <taxon>Osteoglossidae</taxon>
        <taxon>Scleropages</taxon>
    </lineage>
</organism>
<dbReference type="GO" id="GO:0090090">
    <property type="term" value="P:negative regulation of canonical Wnt signaling pathway"/>
    <property type="evidence" value="ECO:0007669"/>
    <property type="project" value="TreeGrafter"/>
</dbReference>
<comment type="similarity">
    <text evidence="2">Belongs to the dickkopf family.</text>
</comment>
<accession>A0A8C9WQ29</accession>
<dbReference type="GO" id="GO:0039706">
    <property type="term" value="F:co-receptor binding"/>
    <property type="evidence" value="ECO:0007669"/>
    <property type="project" value="TreeGrafter"/>
</dbReference>
<feature type="domain" description="Dickkopf N-terminal cysteine-rich" evidence="9">
    <location>
        <begin position="63"/>
        <end position="112"/>
    </location>
</feature>
<evidence type="ECO:0000259" key="10">
    <source>
        <dbReference type="Pfam" id="PF21481"/>
    </source>
</evidence>
<keyword evidence="6" id="KW-0732">Signal</keyword>
<feature type="domain" description="Dickkopf-related protein 1/2/4 C-terminal subdomain 1" evidence="10">
    <location>
        <begin position="144"/>
        <end position="171"/>
    </location>
</feature>
<dbReference type="PANTHER" id="PTHR12113">
    <property type="entry name" value="DICKKOPF3-LIKE 3"/>
    <property type="match status" value="1"/>
</dbReference>
<keyword evidence="3" id="KW-0217">Developmental protein</keyword>